<comment type="similarity">
    <text evidence="1 4">Belongs to the UDP-glycosyltransferase family.</text>
</comment>
<keyword evidence="7" id="KW-1185">Reference proteome</keyword>
<dbReference type="FunFam" id="3.40.50.2000:FF:000064">
    <property type="entry name" value="Glycosyltransferase"/>
    <property type="match status" value="1"/>
</dbReference>
<dbReference type="AlphaFoldDB" id="A0A4Y7JSU2"/>
<evidence type="ECO:0000313" key="7">
    <source>
        <dbReference type="Proteomes" id="UP000316621"/>
    </source>
</evidence>
<dbReference type="PANTHER" id="PTHR48047">
    <property type="entry name" value="GLYCOSYLTRANSFERASE"/>
    <property type="match status" value="1"/>
</dbReference>
<organism evidence="6 7">
    <name type="scientific">Papaver somniferum</name>
    <name type="common">Opium poppy</name>
    <dbReference type="NCBI Taxonomy" id="3469"/>
    <lineage>
        <taxon>Eukaryota</taxon>
        <taxon>Viridiplantae</taxon>
        <taxon>Streptophyta</taxon>
        <taxon>Embryophyta</taxon>
        <taxon>Tracheophyta</taxon>
        <taxon>Spermatophyta</taxon>
        <taxon>Magnoliopsida</taxon>
        <taxon>Ranunculales</taxon>
        <taxon>Papaveraceae</taxon>
        <taxon>Papaveroideae</taxon>
        <taxon>Papaver</taxon>
    </lineage>
</organism>
<name>A0A4Y7JSU2_PAPSO</name>
<evidence type="ECO:0000256" key="5">
    <source>
        <dbReference type="RuleBase" id="RU362057"/>
    </source>
</evidence>
<dbReference type="GO" id="GO:0035251">
    <property type="term" value="F:UDP-glucosyltransferase activity"/>
    <property type="evidence" value="ECO:0007669"/>
    <property type="project" value="TreeGrafter"/>
</dbReference>
<evidence type="ECO:0000256" key="1">
    <source>
        <dbReference type="ARBA" id="ARBA00009995"/>
    </source>
</evidence>
<evidence type="ECO:0000256" key="4">
    <source>
        <dbReference type="RuleBase" id="RU003718"/>
    </source>
</evidence>
<dbReference type="InterPro" id="IPR035595">
    <property type="entry name" value="UDP_glycos_trans_CS"/>
</dbReference>
<dbReference type="FunFam" id="3.40.50.2000:FF:000103">
    <property type="entry name" value="Glycosyltransferase"/>
    <property type="match status" value="1"/>
</dbReference>
<dbReference type="Proteomes" id="UP000316621">
    <property type="component" value="Chromosome 5"/>
</dbReference>
<dbReference type="PROSITE" id="PS00375">
    <property type="entry name" value="UDPGT"/>
    <property type="match status" value="1"/>
</dbReference>
<keyword evidence="3 4" id="KW-0808">Transferase</keyword>
<dbReference type="EC" id="2.4.1.-" evidence="5"/>
<dbReference type="Pfam" id="PF00201">
    <property type="entry name" value="UDPGT"/>
    <property type="match status" value="1"/>
</dbReference>
<evidence type="ECO:0000256" key="2">
    <source>
        <dbReference type="ARBA" id="ARBA00022676"/>
    </source>
</evidence>
<dbReference type="STRING" id="3469.A0A4Y7JSU2"/>
<dbReference type="SUPFAM" id="SSF53756">
    <property type="entry name" value="UDP-Glycosyltransferase/glycogen phosphorylase"/>
    <property type="match status" value="1"/>
</dbReference>
<proteinExistence type="inferred from homology"/>
<dbReference type="PANTHER" id="PTHR48047:SF61">
    <property type="entry name" value="OS04G0273600 PROTEIN"/>
    <property type="match status" value="1"/>
</dbReference>
<gene>
    <name evidence="6" type="ORF">C5167_025393</name>
</gene>
<dbReference type="Gene3D" id="3.40.50.2000">
    <property type="entry name" value="Glycogen Phosphorylase B"/>
    <property type="match status" value="2"/>
</dbReference>
<dbReference type="EMBL" id="CM010719">
    <property type="protein sequence ID" value="RZC63616.1"/>
    <property type="molecule type" value="Genomic_DNA"/>
</dbReference>
<protein>
    <recommendedName>
        <fullName evidence="5">Glycosyltransferase</fullName>
        <ecNumber evidence="5">2.4.1.-</ecNumber>
    </recommendedName>
</protein>
<dbReference type="OMA" id="QFFNVKF"/>
<dbReference type="CDD" id="cd03784">
    <property type="entry name" value="GT1_Gtf-like"/>
    <property type="match status" value="1"/>
</dbReference>
<evidence type="ECO:0000313" key="6">
    <source>
        <dbReference type="EMBL" id="RZC63616.1"/>
    </source>
</evidence>
<dbReference type="InterPro" id="IPR002213">
    <property type="entry name" value="UDP_glucos_trans"/>
</dbReference>
<evidence type="ECO:0000256" key="3">
    <source>
        <dbReference type="ARBA" id="ARBA00022679"/>
    </source>
</evidence>
<accession>A0A4Y7JSU2</accession>
<reference evidence="6 7" key="1">
    <citation type="journal article" date="2018" name="Science">
        <title>The opium poppy genome and morphinan production.</title>
        <authorList>
            <person name="Guo L."/>
            <person name="Winzer T."/>
            <person name="Yang X."/>
            <person name="Li Y."/>
            <person name="Ning Z."/>
            <person name="He Z."/>
            <person name="Teodor R."/>
            <person name="Lu Y."/>
            <person name="Bowser T.A."/>
            <person name="Graham I.A."/>
            <person name="Ye K."/>
        </authorList>
    </citation>
    <scope>NUCLEOTIDE SEQUENCE [LARGE SCALE GENOMIC DNA]</scope>
    <source>
        <strain evidence="7">cv. HN1</strain>
        <tissue evidence="6">Leaves</tissue>
    </source>
</reference>
<sequence>MSTSSNKQNVILFPFMAQGHLIPYLALALKIQSKFGYTVTIINTPLNIKKLQKSLPPNTSNINLVSLPYCSSDHNLPPNSENTDVLPYTIMVNLLDSLPSLRPHFHKYISDLVKLNTPPLCIIADWFFGWTVEVAKEFEIFHSVFNTGGAYGMAIYYSIWLNQPQLQNESEEEFLLPDFPQDLRIHRSQLANNVLQATGTDSWSLFYKRELSQTLSSDGFLFNTVEEFDQVGLTYFRSKLGQDSVWTVGPVSDYSMSLKSRASNGTSSDLSIQWLDNQEENSVLYISFGSQNTISGTQMMELAIGLEKSEKNFIWVVRPPLGNDINGEFRSGWLPEGFEERMKAKNRGLIMRKWAPQLEILSHKATSVFLSHCGWNSILESISFGVPIIGWPISADQYNNSMLLEEEIGVCVELARGNRNEIRHEDVVRVIDLVMSNESKKGAEMRSKACEVKEMIESAIREEEGFKGSSVNGLEEIFAIALLRKKKMKMDQTMVRN</sequence>
<dbReference type="Gramene" id="RZC63616">
    <property type="protein sequence ID" value="RZC63616"/>
    <property type="gene ID" value="C5167_025393"/>
</dbReference>
<keyword evidence="2 4" id="KW-0328">Glycosyltransferase</keyword>
<dbReference type="OrthoDB" id="5835829at2759"/>